<dbReference type="SUPFAM" id="SSF56436">
    <property type="entry name" value="C-type lectin-like"/>
    <property type="match status" value="1"/>
</dbReference>
<dbReference type="EMBL" id="MRZV01000219">
    <property type="protein sequence ID" value="PIK55335.1"/>
    <property type="molecule type" value="Genomic_DNA"/>
</dbReference>
<protein>
    <submittedName>
        <fullName evidence="3">Putative C-type lectin domain family 19 member A</fullName>
    </submittedName>
</protein>
<evidence type="ECO:0000256" key="1">
    <source>
        <dbReference type="SAM" id="MobiDB-lite"/>
    </source>
</evidence>
<dbReference type="GO" id="GO:0030246">
    <property type="term" value="F:carbohydrate binding"/>
    <property type="evidence" value="ECO:0007669"/>
    <property type="project" value="UniProtKB-KW"/>
</dbReference>
<keyword evidence="3" id="KW-0430">Lectin</keyword>
<accession>A0A2G8L563</accession>
<comment type="caution">
    <text evidence="3">The sequence shown here is derived from an EMBL/GenBank/DDBJ whole genome shotgun (WGS) entry which is preliminary data.</text>
</comment>
<dbReference type="InterPro" id="IPR001304">
    <property type="entry name" value="C-type_lectin-like"/>
</dbReference>
<feature type="region of interest" description="Disordered" evidence="1">
    <location>
        <begin position="148"/>
        <end position="167"/>
    </location>
</feature>
<evidence type="ECO:0000313" key="4">
    <source>
        <dbReference type="Proteomes" id="UP000230750"/>
    </source>
</evidence>
<proteinExistence type="predicted"/>
<evidence type="ECO:0000259" key="2">
    <source>
        <dbReference type="PROSITE" id="PS50041"/>
    </source>
</evidence>
<dbReference type="Pfam" id="PF00059">
    <property type="entry name" value="Lectin_C"/>
    <property type="match status" value="1"/>
</dbReference>
<dbReference type="InterPro" id="IPR016186">
    <property type="entry name" value="C-type_lectin-like/link_sf"/>
</dbReference>
<dbReference type="AlphaFoldDB" id="A0A2G8L563"/>
<gene>
    <name evidence="3" type="ORF">BSL78_07759</name>
</gene>
<reference evidence="3 4" key="1">
    <citation type="journal article" date="2017" name="PLoS Biol.">
        <title>The sea cucumber genome provides insights into morphological evolution and visceral regeneration.</title>
        <authorList>
            <person name="Zhang X."/>
            <person name="Sun L."/>
            <person name="Yuan J."/>
            <person name="Sun Y."/>
            <person name="Gao Y."/>
            <person name="Zhang L."/>
            <person name="Li S."/>
            <person name="Dai H."/>
            <person name="Hamel J.F."/>
            <person name="Liu C."/>
            <person name="Yu Y."/>
            <person name="Liu S."/>
            <person name="Lin W."/>
            <person name="Guo K."/>
            <person name="Jin S."/>
            <person name="Xu P."/>
            <person name="Storey K.B."/>
            <person name="Huan P."/>
            <person name="Zhang T."/>
            <person name="Zhou Y."/>
            <person name="Zhang J."/>
            <person name="Lin C."/>
            <person name="Li X."/>
            <person name="Xing L."/>
            <person name="Huo D."/>
            <person name="Sun M."/>
            <person name="Wang L."/>
            <person name="Mercier A."/>
            <person name="Li F."/>
            <person name="Yang H."/>
            <person name="Xiang J."/>
        </authorList>
    </citation>
    <scope>NUCLEOTIDE SEQUENCE [LARGE SCALE GENOMIC DNA]</scope>
    <source>
        <strain evidence="3">Shaxun</strain>
        <tissue evidence="3">Muscle</tissue>
    </source>
</reference>
<evidence type="ECO:0000313" key="3">
    <source>
        <dbReference type="EMBL" id="PIK55335.1"/>
    </source>
</evidence>
<feature type="domain" description="C-type lectin" evidence="2">
    <location>
        <begin position="8"/>
        <end position="139"/>
    </location>
</feature>
<dbReference type="OrthoDB" id="7357196at2759"/>
<dbReference type="SMART" id="SM00034">
    <property type="entry name" value="CLECT"/>
    <property type="match status" value="1"/>
</dbReference>
<dbReference type="CDD" id="cd00037">
    <property type="entry name" value="CLECT"/>
    <property type="match status" value="1"/>
</dbReference>
<dbReference type="STRING" id="307972.A0A2G8L563"/>
<dbReference type="PROSITE" id="PS50041">
    <property type="entry name" value="C_TYPE_LECTIN_2"/>
    <property type="match status" value="1"/>
</dbReference>
<name>A0A2G8L563_STIJA</name>
<dbReference type="InterPro" id="IPR016187">
    <property type="entry name" value="CTDL_fold"/>
</dbReference>
<keyword evidence="4" id="KW-1185">Reference proteome</keyword>
<dbReference type="Gene3D" id="3.10.100.10">
    <property type="entry name" value="Mannose-Binding Protein A, subunit A"/>
    <property type="match status" value="1"/>
</dbReference>
<sequence>MSTLLDRFRQVLLEIFPDPLSYADAEATCAQFAPCDGVEIGSLSIVADRTAESFIKTVLGNLVAQPPAQDVWIGLNDITQEGMFTWSNGDPLVYKNFAVGQPDNGQASGVQSQNCVMYSPALNGWDDVQCQLTLPFFCMMPYETPQTAPQMPPTGPGGPGGTNPNFV</sequence>
<dbReference type="PANTHER" id="PTHR22803">
    <property type="entry name" value="MANNOSE, PHOSPHOLIPASE, LECTIN RECEPTOR RELATED"/>
    <property type="match status" value="1"/>
</dbReference>
<dbReference type="Proteomes" id="UP000230750">
    <property type="component" value="Unassembled WGS sequence"/>
</dbReference>
<dbReference type="InterPro" id="IPR050111">
    <property type="entry name" value="C-type_lectin/snaclec_domain"/>
</dbReference>
<organism evidence="3 4">
    <name type="scientific">Stichopus japonicus</name>
    <name type="common">Sea cucumber</name>
    <dbReference type="NCBI Taxonomy" id="307972"/>
    <lineage>
        <taxon>Eukaryota</taxon>
        <taxon>Metazoa</taxon>
        <taxon>Echinodermata</taxon>
        <taxon>Eleutherozoa</taxon>
        <taxon>Echinozoa</taxon>
        <taxon>Holothuroidea</taxon>
        <taxon>Aspidochirotacea</taxon>
        <taxon>Aspidochirotida</taxon>
        <taxon>Stichopodidae</taxon>
        <taxon>Apostichopus</taxon>
    </lineage>
</organism>